<dbReference type="Pfam" id="PF00595">
    <property type="entry name" value="PDZ"/>
    <property type="match status" value="2"/>
</dbReference>
<dbReference type="Gene3D" id="2.30.42.10">
    <property type="match status" value="3"/>
</dbReference>
<dbReference type="SUPFAM" id="SSF50156">
    <property type="entry name" value="PDZ domain-like"/>
    <property type="match status" value="2"/>
</dbReference>
<dbReference type="GO" id="GO:0098887">
    <property type="term" value="P:neurotransmitter receptor transport, endosome to postsynaptic membrane"/>
    <property type="evidence" value="ECO:0007669"/>
    <property type="project" value="TreeGrafter"/>
</dbReference>
<dbReference type="PANTHER" id="PTHR23119:SF44">
    <property type="entry name" value="PROTEIN LAP4"/>
    <property type="match status" value="1"/>
</dbReference>
<dbReference type="GO" id="GO:0014069">
    <property type="term" value="C:postsynaptic density"/>
    <property type="evidence" value="ECO:0007669"/>
    <property type="project" value="TreeGrafter"/>
</dbReference>
<dbReference type="CDD" id="cd06701">
    <property type="entry name" value="PDZ4_Scribble-like"/>
    <property type="match status" value="1"/>
</dbReference>
<evidence type="ECO:0000256" key="1">
    <source>
        <dbReference type="SAM" id="MobiDB-lite"/>
    </source>
</evidence>
<dbReference type="InterPro" id="IPR036034">
    <property type="entry name" value="PDZ_sf"/>
</dbReference>
<evidence type="ECO:0000313" key="3">
    <source>
        <dbReference type="EnsemblMetazoa" id="GBRI005965-PA"/>
    </source>
</evidence>
<dbReference type="EnsemblMetazoa" id="GBRI005965-RA">
    <property type="protein sequence ID" value="GBRI005965-PA"/>
    <property type="gene ID" value="GBRI005965"/>
</dbReference>
<dbReference type="GO" id="GO:0045197">
    <property type="term" value="P:establishment or maintenance of epithelial cell apical/basal polarity"/>
    <property type="evidence" value="ECO:0007669"/>
    <property type="project" value="TreeGrafter"/>
</dbReference>
<protein>
    <recommendedName>
        <fullName evidence="2">PDZ domain-containing protein</fullName>
    </recommendedName>
</protein>
<dbReference type="GO" id="GO:0098968">
    <property type="term" value="P:neurotransmitter receptor transport postsynaptic membrane to endosome"/>
    <property type="evidence" value="ECO:0007669"/>
    <property type="project" value="TreeGrafter"/>
</dbReference>
<feature type="compositionally biased region" description="Low complexity" evidence="1">
    <location>
        <begin position="203"/>
        <end position="217"/>
    </location>
</feature>
<feature type="domain" description="PDZ" evidence="2">
    <location>
        <begin position="1"/>
        <end position="40"/>
    </location>
</feature>
<dbReference type="STRING" id="37001.A0A1A9W4H1"/>
<dbReference type="InterPro" id="IPR050614">
    <property type="entry name" value="Synaptic_Scaffolding_LAP-MAGUK"/>
</dbReference>
<dbReference type="GO" id="GO:0098609">
    <property type="term" value="P:cell-cell adhesion"/>
    <property type="evidence" value="ECO:0007669"/>
    <property type="project" value="TreeGrafter"/>
</dbReference>
<dbReference type="Proteomes" id="UP000091820">
    <property type="component" value="Unassembled WGS sequence"/>
</dbReference>
<evidence type="ECO:0000259" key="2">
    <source>
        <dbReference type="PROSITE" id="PS50106"/>
    </source>
</evidence>
<dbReference type="GO" id="GO:0016323">
    <property type="term" value="C:basolateral plasma membrane"/>
    <property type="evidence" value="ECO:0007669"/>
    <property type="project" value="TreeGrafter"/>
</dbReference>
<evidence type="ECO:0000313" key="4">
    <source>
        <dbReference type="Proteomes" id="UP000091820"/>
    </source>
</evidence>
<organism evidence="3 4">
    <name type="scientific">Glossina brevipalpis</name>
    <dbReference type="NCBI Taxonomy" id="37001"/>
    <lineage>
        <taxon>Eukaryota</taxon>
        <taxon>Metazoa</taxon>
        <taxon>Ecdysozoa</taxon>
        <taxon>Arthropoda</taxon>
        <taxon>Hexapoda</taxon>
        <taxon>Insecta</taxon>
        <taxon>Pterygota</taxon>
        <taxon>Neoptera</taxon>
        <taxon>Endopterygota</taxon>
        <taxon>Diptera</taxon>
        <taxon>Brachycera</taxon>
        <taxon>Muscomorpha</taxon>
        <taxon>Hippoboscoidea</taxon>
        <taxon>Glossinidae</taxon>
        <taxon>Glossina</taxon>
    </lineage>
</organism>
<dbReference type="PROSITE" id="PS50106">
    <property type="entry name" value="PDZ"/>
    <property type="match status" value="2"/>
</dbReference>
<name>A0A1A9W4H1_9MUSC</name>
<dbReference type="GO" id="GO:0043113">
    <property type="term" value="P:receptor clustering"/>
    <property type="evidence" value="ECO:0007669"/>
    <property type="project" value="TreeGrafter"/>
</dbReference>
<feature type="domain" description="PDZ" evidence="2">
    <location>
        <begin position="84"/>
        <end position="176"/>
    </location>
</feature>
<feature type="region of interest" description="Disordered" evidence="1">
    <location>
        <begin position="262"/>
        <end position="285"/>
    </location>
</feature>
<dbReference type="VEuPathDB" id="VectorBase:GBRI005965"/>
<dbReference type="GO" id="GO:0045211">
    <property type="term" value="C:postsynaptic membrane"/>
    <property type="evidence" value="ECO:0007669"/>
    <property type="project" value="TreeGrafter"/>
</dbReference>
<proteinExistence type="predicted"/>
<feature type="compositionally biased region" description="Polar residues" evidence="1">
    <location>
        <begin position="262"/>
        <end position="280"/>
    </location>
</feature>
<dbReference type="FunFam" id="2.30.42.10:FF:000064">
    <property type="entry name" value="protein lap4 isoform X1"/>
    <property type="match status" value="1"/>
</dbReference>
<dbReference type="PANTHER" id="PTHR23119">
    <property type="entry name" value="DISCS LARGE"/>
    <property type="match status" value="1"/>
</dbReference>
<dbReference type="GO" id="GO:0019901">
    <property type="term" value="F:protein kinase binding"/>
    <property type="evidence" value="ECO:0007669"/>
    <property type="project" value="TreeGrafter"/>
</dbReference>
<dbReference type="InterPro" id="IPR001478">
    <property type="entry name" value="PDZ"/>
</dbReference>
<dbReference type="AlphaFoldDB" id="A0A1A9W4H1"/>
<accession>A0A1A9W4H1</accession>
<reference evidence="3" key="2">
    <citation type="submission" date="2020-05" db="UniProtKB">
        <authorList>
            <consortium name="EnsemblMetazoa"/>
        </authorList>
    </citation>
    <scope>IDENTIFICATION</scope>
    <source>
        <strain evidence="3">IAEA</strain>
    </source>
</reference>
<dbReference type="GO" id="GO:0005912">
    <property type="term" value="C:adherens junction"/>
    <property type="evidence" value="ECO:0007669"/>
    <property type="project" value="TreeGrafter"/>
</dbReference>
<reference evidence="4" key="1">
    <citation type="submission" date="2014-03" db="EMBL/GenBank/DDBJ databases">
        <authorList>
            <person name="Aksoy S."/>
            <person name="Warren W."/>
            <person name="Wilson R.K."/>
        </authorList>
    </citation>
    <scope>NUCLEOTIDE SEQUENCE [LARGE SCALE GENOMIC DNA]</scope>
    <source>
        <strain evidence="4">IAEA</strain>
    </source>
</reference>
<sequence>MGDRILKVNDVDVSRATHQEAVMELLKPGNEIKLTIQHDPLPAGFQEVILPKNQGSLGFSIIGGTDHSCVPFGARQPGIFISHEIIISKADGERLGIHIKGGLNGQRGNPVDPTDEGVFVSKINSVGAARRDGRLKVGMRLLEVNGNSLLGATHQDAVNTLRNAGNEIHLVVCKGYDKSNLIHSIGTAGGMSTGYSRHGSRASETGSELSQSQSTSSLDREDDERLRQDFEVFASKAEMNNEHIAAQVTTSTLAAVAALAHPSSTSTTSANLKSTPQTAELHQPSPHSIHEPVVALTEHPEQSLAATTKEKSTPEKVLEIVRAADAFTTVPPKSPLEHHDQDKIQKTTTVVISKHTLDTNPSPQQTGIPVATVSTTLPTPVQSSSLSTSQIPSTTQQIMKPIRQHWTTSDL</sequence>
<keyword evidence="4" id="KW-1185">Reference proteome</keyword>
<dbReference type="SMART" id="SM00228">
    <property type="entry name" value="PDZ"/>
    <property type="match status" value="1"/>
</dbReference>
<feature type="region of interest" description="Disordered" evidence="1">
    <location>
        <begin position="190"/>
        <end position="224"/>
    </location>
</feature>